<feature type="region of interest" description="Disordered" evidence="1">
    <location>
        <begin position="80"/>
        <end position="115"/>
    </location>
</feature>
<evidence type="ECO:0000313" key="2">
    <source>
        <dbReference type="EMBL" id="PKI31580.1"/>
    </source>
</evidence>
<dbReference type="EMBL" id="PGOL01008605">
    <property type="protein sequence ID" value="PKI31580.1"/>
    <property type="molecule type" value="Genomic_DNA"/>
</dbReference>
<gene>
    <name evidence="2" type="ORF">CRG98_048029</name>
</gene>
<keyword evidence="3" id="KW-1185">Reference proteome</keyword>
<feature type="compositionally biased region" description="Polar residues" evidence="1">
    <location>
        <begin position="92"/>
        <end position="104"/>
    </location>
</feature>
<dbReference type="AlphaFoldDB" id="A0A2I0HJA4"/>
<sequence>MSAPRTNKRYAKTGFPSTISAVKGPLPPGILRSELIRGNVDVRTLHHPLPTTPRGYEIITARTKQIIPISQVTFQWSLTPPSKPPGLVLDKQISQGSPNTSEHLGNTKKAPFTDS</sequence>
<accession>A0A2I0HJA4</accession>
<protein>
    <submittedName>
        <fullName evidence="2">Uncharacterized protein</fullName>
    </submittedName>
</protein>
<dbReference type="Proteomes" id="UP000233551">
    <property type="component" value="Unassembled WGS sequence"/>
</dbReference>
<comment type="caution">
    <text evidence="2">The sequence shown here is derived from an EMBL/GenBank/DDBJ whole genome shotgun (WGS) entry which is preliminary data.</text>
</comment>
<reference evidence="2 3" key="1">
    <citation type="submission" date="2017-11" db="EMBL/GenBank/DDBJ databases">
        <title>De-novo sequencing of pomegranate (Punica granatum L.) genome.</title>
        <authorList>
            <person name="Akparov Z."/>
            <person name="Amiraslanov A."/>
            <person name="Hajiyeva S."/>
            <person name="Abbasov M."/>
            <person name="Kaur K."/>
            <person name="Hamwieh A."/>
            <person name="Solovyev V."/>
            <person name="Salamov A."/>
            <person name="Braich B."/>
            <person name="Kosarev P."/>
            <person name="Mahmoud A."/>
            <person name="Hajiyev E."/>
            <person name="Babayeva S."/>
            <person name="Izzatullayeva V."/>
            <person name="Mammadov A."/>
            <person name="Mammadov A."/>
            <person name="Sharifova S."/>
            <person name="Ojaghi J."/>
            <person name="Eynullazada K."/>
            <person name="Bayramov B."/>
            <person name="Abdulazimova A."/>
            <person name="Shahmuradov I."/>
        </authorList>
    </citation>
    <scope>NUCLEOTIDE SEQUENCE [LARGE SCALE GENOMIC DNA]</scope>
    <source>
        <strain evidence="3">cv. AG2017</strain>
        <tissue evidence="2">Leaf</tissue>
    </source>
</reference>
<name>A0A2I0HJA4_PUNGR</name>
<proteinExistence type="predicted"/>
<evidence type="ECO:0000256" key="1">
    <source>
        <dbReference type="SAM" id="MobiDB-lite"/>
    </source>
</evidence>
<evidence type="ECO:0000313" key="3">
    <source>
        <dbReference type="Proteomes" id="UP000233551"/>
    </source>
</evidence>
<organism evidence="2 3">
    <name type="scientific">Punica granatum</name>
    <name type="common">Pomegranate</name>
    <dbReference type="NCBI Taxonomy" id="22663"/>
    <lineage>
        <taxon>Eukaryota</taxon>
        <taxon>Viridiplantae</taxon>
        <taxon>Streptophyta</taxon>
        <taxon>Embryophyta</taxon>
        <taxon>Tracheophyta</taxon>
        <taxon>Spermatophyta</taxon>
        <taxon>Magnoliopsida</taxon>
        <taxon>eudicotyledons</taxon>
        <taxon>Gunneridae</taxon>
        <taxon>Pentapetalae</taxon>
        <taxon>rosids</taxon>
        <taxon>malvids</taxon>
        <taxon>Myrtales</taxon>
        <taxon>Lythraceae</taxon>
        <taxon>Punica</taxon>
    </lineage>
</organism>